<proteinExistence type="predicted"/>
<dbReference type="EMBL" id="JFHD01000045">
    <property type="protein sequence ID" value="KDR25609.1"/>
    <property type="molecule type" value="Genomic_DNA"/>
</dbReference>
<evidence type="ECO:0000313" key="1">
    <source>
        <dbReference type="EMBL" id="KDR25609.1"/>
    </source>
</evidence>
<name>A0A656QFC4_9BURK</name>
<comment type="caution">
    <text evidence="1">The sequence shown here is derived from an EMBL/GenBank/DDBJ whole genome shotgun (WGS) entry which is preliminary data.</text>
</comment>
<dbReference type="Proteomes" id="UP000027451">
    <property type="component" value="Unassembled WGS sequence"/>
</dbReference>
<gene>
    <name evidence="1" type="ORF">BG60_27730</name>
</gene>
<dbReference type="OrthoDB" id="9036432at2"/>
<evidence type="ECO:0000313" key="2">
    <source>
        <dbReference type="Proteomes" id="UP000027451"/>
    </source>
</evidence>
<keyword evidence="2" id="KW-1185">Reference proteome</keyword>
<organism evidence="1 2">
    <name type="scientific">Caballeronia zhejiangensis</name>
    <dbReference type="NCBI Taxonomy" id="871203"/>
    <lineage>
        <taxon>Bacteria</taxon>
        <taxon>Pseudomonadati</taxon>
        <taxon>Pseudomonadota</taxon>
        <taxon>Betaproteobacteria</taxon>
        <taxon>Burkholderiales</taxon>
        <taxon>Burkholderiaceae</taxon>
        <taxon>Caballeronia</taxon>
    </lineage>
</organism>
<dbReference type="AlphaFoldDB" id="A0A656QFC4"/>
<sequence>MFTLVAKVAVHGELIDVMQTPVSPVDGERMLQAALADDRALPNNGQDLEDGEMWVDMHDAEGNIVSKEPACFHAADAADALELHFSAPAGLIAKALSKSNVMAQYKDHRAAVCFALHG</sequence>
<protein>
    <submittedName>
        <fullName evidence="1">Uncharacterized protein</fullName>
    </submittedName>
</protein>
<accession>A0A656QFC4</accession>
<reference evidence="1 2" key="1">
    <citation type="submission" date="2014-03" db="EMBL/GenBank/DDBJ databases">
        <title>Draft Genome Sequences of Four Burkholderia Strains.</title>
        <authorList>
            <person name="Liu X.Y."/>
            <person name="Li C.X."/>
            <person name="Xu J.H."/>
        </authorList>
    </citation>
    <scope>NUCLEOTIDE SEQUENCE [LARGE SCALE GENOMIC DNA]</scope>
    <source>
        <strain evidence="1 2">OP-1</strain>
    </source>
</reference>
<dbReference type="RefSeq" id="WP_033536776.1">
    <property type="nucleotide sequence ID" value="NZ_JFHD01000045.1"/>
</dbReference>